<dbReference type="Proteomes" id="UP000310200">
    <property type="component" value="Unassembled WGS sequence"/>
</dbReference>
<organism evidence="1 2">
    <name type="scientific">Temnothorax longispinosus</name>
    <dbReference type="NCBI Taxonomy" id="300112"/>
    <lineage>
        <taxon>Eukaryota</taxon>
        <taxon>Metazoa</taxon>
        <taxon>Ecdysozoa</taxon>
        <taxon>Arthropoda</taxon>
        <taxon>Hexapoda</taxon>
        <taxon>Insecta</taxon>
        <taxon>Pterygota</taxon>
        <taxon>Neoptera</taxon>
        <taxon>Endopterygota</taxon>
        <taxon>Hymenoptera</taxon>
        <taxon>Apocrita</taxon>
        <taxon>Aculeata</taxon>
        <taxon>Formicoidea</taxon>
        <taxon>Formicidae</taxon>
        <taxon>Myrmicinae</taxon>
        <taxon>Temnothorax</taxon>
    </lineage>
</organism>
<proteinExistence type="predicted"/>
<comment type="caution">
    <text evidence="1">The sequence shown here is derived from an EMBL/GenBank/DDBJ whole genome shotgun (WGS) entry which is preliminary data.</text>
</comment>
<dbReference type="EMBL" id="QBLH01002268">
    <property type="protein sequence ID" value="TGZ49022.1"/>
    <property type="molecule type" value="Genomic_DNA"/>
</dbReference>
<gene>
    <name evidence="1" type="ORF">DBV15_10845</name>
</gene>
<evidence type="ECO:0000313" key="2">
    <source>
        <dbReference type="Proteomes" id="UP000310200"/>
    </source>
</evidence>
<protein>
    <submittedName>
        <fullName evidence="1">Uncharacterized protein</fullName>
    </submittedName>
</protein>
<evidence type="ECO:0000313" key="1">
    <source>
        <dbReference type="EMBL" id="TGZ49022.1"/>
    </source>
</evidence>
<accession>A0A4S2KHR6</accession>
<sequence>MIYEGLGLPCCIEFAADDNDVDDDYLPRVPSYFQRLFTLYSEYTKVLSTYHSLTIEISSRARPTVSKYDDDKFQRKHSRRYDPSRLYSHVGEFPAPVFLSS</sequence>
<name>A0A4S2KHR6_9HYME</name>
<reference evidence="1 2" key="1">
    <citation type="journal article" date="2019" name="Philos. Trans. R. Soc. Lond., B, Biol. Sci.">
        <title>Ant behaviour and brain gene expression of defending hosts depend on the ecological success of the intruding social parasite.</title>
        <authorList>
            <person name="Kaur R."/>
            <person name="Stoldt M."/>
            <person name="Jongepier E."/>
            <person name="Feldmeyer B."/>
            <person name="Menzel F."/>
            <person name="Bornberg-Bauer E."/>
            <person name="Foitzik S."/>
        </authorList>
    </citation>
    <scope>NUCLEOTIDE SEQUENCE [LARGE SCALE GENOMIC DNA]</scope>
    <source>
        <tissue evidence="1">Whole body</tissue>
    </source>
</reference>
<dbReference type="AlphaFoldDB" id="A0A4S2KHR6"/>
<keyword evidence="2" id="KW-1185">Reference proteome</keyword>